<dbReference type="GO" id="GO:0042147">
    <property type="term" value="P:retrograde transport, endosome to Golgi"/>
    <property type="evidence" value="ECO:0007669"/>
    <property type="project" value="TreeGrafter"/>
</dbReference>
<evidence type="ECO:0000313" key="3">
    <source>
        <dbReference type="EMBL" id="KAF2797286.1"/>
    </source>
</evidence>
<feature type="domain" description="FAD dependent oxidoreductase" evidence="2">
    <location>
        <begin position="12"/>
        <end position="390"/>
    </location>
</feature>
<accession>A0A6A6XL56</accession>
<proteinExistence type="predicted"/>
<dbReference type="Gene3D" id="3.30.9.10">
    <property type="entry name" value="D-Amino Acid Oxidase, subunit A, domain 2"/>
    <property type="match status" value="1"/>
</dbReference>
<protein>
    <submittedName>
        <fullName evidence="3">FAD dependent oxidoreductase-like protein</fullName>
    </submittedName>
</protein>
<dbReference type="EMBL" id="MU001810">
    <property type="protein sequence ID" value="KAF2797286.1"/>
    <property type="molecule type" value="Genomic_DNA"/>
</dbReference>
<dbReference type="OrthoDB" id="498204at2759"/>
<feature type="transmembrane region" description="Helical" evidence="1">
    <location>
        <begin position="12"/>
        <end position="29"/>
    </location>
</feature>
<keyword evidence="1" id="KW-0472">Membrane</keyword>
<keyword evidence="1" id="KW-0812">Transmembrane</keyword>
<evidence type="ECO:0000313" key="4">
    <source>
        <dbReference type="Proteomes" id="UP000799757"/>
    </source>
</evidence>
<reference evidence="3" key="1">
    <citation type="journal article" date="2020" name="Stud. Mycol.">
        <title>101 Dothideomycetes genomes: a test case for predicting lifestyles and emergence of pathogens.</title>
        <authorList>
            <person name="Haridas S."/>
            <person name="Albert R."/>
            <person name="Binder M."/>
            <person name="Bloem J."/>
            <person name="Labutti K."/>
            <person name="Salamov A."/>
            <person name="Andreopoulos B."/>
            <person name="Baker S."/>
            <person name="Barry K."/>
            <person name="Bills G."/>
            <person name="Bluhm B."/>
            <person name="Cannon C."/>
            <person name="Castanera R."/>
            <person name="Culley D."/>
            <person name="Daum C."/>
            <person name="Ezra D."/>
            <person name="Gonzalez J."/>
            <person name="Henrissat B."/>
            <person name="Kuo A."/>
            <person name="Liang C."/>
            <person name="Lipzen A."/>
            <person name="Lutzoni F."/>
            <person name="Magnuson J."/>
            <person name="Mondo S."/>
            <person name="Nolan M."/>
            <person name="Ohm R."/>
            <person name="Pangilinan J."/>
            <person name="Park H.-J."/>
            <person name="Ramirez L."/>
            <person name="Alfaro M."/>
            <person name="Sun H."/>
            <person name="Tritt A."/>
            <person name="Yoshinaga Y."/>
            <person name="Zwiers L.-H."/>
            <person name="Turgeon B."/>
            <person name="Goodwin S."/>
            <person name="Spatafora J."/>
            <person name="Crous P."/>
            <person name="Grigoriev I."/>
        </authorList>
    </citation>
    <scope>NUCLEOTIDE SEQUENCE</scope>
    <source>
        <strain evidence="3">CBS 109.77</strain>
    </source>
</reference>
<dbReference type="PANTHER" id="PTHR13847">
    <property type="entry name" value="SARCOSINE DEHYDROGENASE-RELATED"/>
    <property type="match status" value="1"/>
</dbReference>
<evidence type="ECO:0000256" key="1">
    <source>
        <dbReference type="SAM" id="Phobius"/>
    </source>
</evidence>
<dbReference type="Gene3D" id="3.50.50.60">
    <property type="entry name" value="FAD/NAD(P)-binding domain"/>
    <property type="match status" value="1"/>
</dbReference>
<keyword evidence="4" id="KW-1185">Reference proteome</keyword>
<organism evidence="3 4">
    <name type="scientific">Melanomma pulvis-pyrius CBS 109.77</name>
    <dbReference type="NCBI Taxonomy" id="1314802"/>
    <lineage>
        <taxon>Eukaryota</taxon>
        <taxon>Fungi</taxon>
        <taxon>Dikarya</taxon>
        <taxon>Ascomycota</taxon>
        <taxon>Pezizomycotina</taxon>
        <taxon>Dothideomycetes</taxon>
        <taxon>Pleosporomycetidae</taxon>
        <taxon>Pleosporales</taxon>
        <taxon>Melanommataceae</taxon>
        <taxon>Melanomma</taxon>
    </lineage>
</organism>
<dbReference type="PANTHER" id="PTHR13847:SF150">
    <property type="entry name" value="OXIDOREDUCTASE TDA3-RELATED"/>
    <property type="match status" value="1"/>
</dbReference>
<keyword evidence="1" id="KW-1133">Transmembrane helix</keyword>
<dbReference type="Proteomes" id="UP000799757">
    <property type="component" value="Unassembled WGS sequence"/>
</dbReference>
<name>A0A6A6XL56_9PLEO</name>
<evidence type="ECO:0000259" key="2">
    <source>
        <dbReference type="Pfam" id="PF01266"/>
    </source>
</evidence>
<dbReference type="SUPFAM" id="SSF51905">
    <property type="entry name" value="FAD/NAD(P)-binding domain"/>
    <property type="match status" value="1"/>
</dbReference>
<gene>
    <name evidence="3" type="ORF">K505DRAFT_358565</name>
</gene>
<dbReference type="GO" id="GO:0005770">
    <property type="term" value="C:late endosome"/>
    <property type="evidence" value="ECO:0007669"/>
    <property type="project" value="TreeGrafter"/>
</dbReference>
<dbReference type="InterPro" id="IPR036188">
    <property type="entry name" value="FAD/NAD-bd_sf"/>
</dbReference>
<dbReference type="InterPro" id="IPR006076">
    <property type="entry name" value="FAD-dep_OxRdtase"/>
</dbReference>
<sequence>MATTQQSQPRNIVIIGGGIIGSTTAYFLSHHENFDKERDNITLIEATEIAGGASGKAGGLLALWAYPRCIVPLSFRLHAELAEKHNGSERWGYRALHCGQIEANGQLNSQTTKPPSSVSLQKRSANATALLRAANVPEDLDWISPESIKAYESMGDPETTAQVHPYQFTTSMASLAEEKGVKIVYGMAKQIRQQDNAVVGVTYTPNSKDSSSDVSLELNADTVILTAGPWTRTIYPNAPIEALRAHSVVITPSRPVSAYALFTAIDLPSSSSKNSKRREIVTPEIYARPNNSVYACGEGDTLVPLPSSTTDVEVDLARCQDIVEQVGSVSRELREGEVVARQACYLPNVSGRGGGPLVGETGVKGLLMGAGHTCWGIQNAPGTGKVLSELVWEGRVRSAQVGSLDPRKFM</sequence>
<dbReference type="AlphaFoldDB" id="A0A6A6XL56"/>
<dbReference type="GO" id="GO:0005829">
    <property type="term" value="C:cytosol"/>
    <property type="evidence" value="ECO:0007669"/>
    <property type="project" value="GOC"/>
</dbReference>
<dbReference type="Pfam" id="PF01266">
    <property type="entry name" value="DAO"/>
    <property type="match status" value="1"/>
</dbReference>